<dbReference type="InterPro" id="IPR013096">
    <property type="entry name" value="Cupin_2"/>
</dbReference>
<dbReference type="Pfam" id="PF07883">
    <property type="entry name" value="Cupin_2"/>
    <property type="match status" value="1"/>
</dbReference>
<sequence>MKGLAGVAIADQCHAYRGWGFVHGLETCRWCVMVSHPGARPSRSFRMALTHWRAPCGSSSAMGAAMRSRTLVFAALTVGLMTSAGGARAQDDASTAPQPKRTVLDKHDQSGVPGKEIVIGTAELPAGAIIGWHSHAGDESGYVLRGNLVLKTRGKPDQVLKAGDHFFNERGAVHSLAAAPGSEGGAALSTWIVDKGKPLAQPAK</sequence>
<evidence type="ECO:0000259" key="2">
    <source>
        <dbReference type="Pfam" id="PF07883"/>
    </source>
</evidence>
<dbReference type="Gene3D" id="2.60.120.10">
    <property type="entry name" value="Jelly Rolls"/>
    <property type="match status" value="1"/>
</dbReference>
<dbReference type="InterPro" id="IPR011051">
    <property type="entry name" value="RmlC_Cupin_sf"/>
</dbReference>
<keyword evidence="4" id="KW-1185">Reference proteome</keyword>
<dbReference type="PANTHER" id="PTHR38599">
    <property type="entry name" value="CUPIN DOMAIN PROTEIN (AFU_ORTHOLOGUE AFUA_3G13620)"/>
    <property type="match status" value="1"/>
</dbReference>
<evidence type="ECO:0000313" key="4">
    <source>
        <dbReference type="Proteomes" id="UP000248926"/>
    </source>
</evidence>
<dbReference type="Proteomes" id="UP000248926">
    <property type="component" value="Unassembled WGS sequence"/>
</dbReference>
<organism evidence="3 4">
    <name type="scientific">Dyella jiangningensis</name>
    <dbReference type="NCBI Taxonomy" id="1379159"/>
    <lineage>
        <taxon>Bacteria</taxon>
        <taxon>Pseudomonadati</taxon>
        <taxon>Pseudomonadota</taxon>
        <taxon>Gammaproteobacteria</taxon>
        <taxon>Lysobacterales</taxon>
        <taxon>Rhodanobacteraceae</taxon>
        <taxon>Dyella</taxon>
    </lineage>
</organism>
<dbReference type="OrthoDB" id="9793521at2"/>
<dbReference type="SUPFAM" id="SSF51182">
    <property type="entry name" value="RmlC-like cupins"/>
    <property type="match status" value="1"/>
</dbReference>
<dbReference type="AlphaFoldDB" id="A0A328PD44"/>
<dbReference type="CDD" id="cd02235">
    <property type="entry name" value="cupin_BLL4011-like"/>
    <property type="match status" value="1"/>
</dbReference>
<evidence type="ECO:0000256" key="1">
    <source>
        <dbReference type="SAM" id="MobiDB-lite"/>
    </source>
</evidence>
<protein>
    <recommendedName>
        <fullName evidence="2">Cupin type-2 domain-containing protein</fullName>
    </recommendedName>
</protein>
<feature type="region of interest" description="Disordered" evidence="1">
    <location>
        <begin position="87"/>
        <end position="110"/>
    </location>
</feature>
<reference evidence="3 4" key="1">
    <citation type="journal article" date="2018" name="Genet. Mol. Biol.">
        <title>The genome sequence of Dyella jiangningensis FCAV SCS01 from a lignocellulose-decomposing microbial consortium metagenome reveals potential for biotechnological applications.</title>
        <authorList>
            <person name="Desiderato J.G."/>
            <person name="Alvarenga D.O."/>
            <person name="Constancio M.T.L."/>
            <person name="Alves L.M.C."/>
            <person name="Varani A.M."/>
        </authorList>
    </citation>
    <scope>NUCLEOTIDE SEQUENCE [LARGE SCALE GENOMIC DNA]</scope>
    <source>
        <strain evidence="3 4">FCAV SCS01</strain>
    </source>
</reference>
<comment type="caution">
    <text evidence="3">The sequence shown here is derived from an EMBL/GenBank/DDBJ whole genome shotgun (WGS) entry which is preliminary data.</text>
</comment>
<name>A0A328PD44_9GAMM</name>
<feature type="domain" description="Cupin type-2" evidence="2">
    <location>
        <begin position="122"/>
        <end position="183"/>
    </location>
</feature>
<dbReference type="InterPro" id="IPR014710">
    <property type="entry name" value="RmlC-like_jellyroll"/>
</dbReference>
<gene>
    <name evidence="3" type="ORF">CA260_01240</name>
</gene>
<proteinExistence type="predicted"/>
<accession>A0A328PD44</accession>
<dbReference type="EMBL" id="NFZS01000001">
    <property type="protein sequence ID" value="RAO78282.1"/>
    <property type="molecule type" value="Genomic_DNA"/>
</dbReference>
<evidence type="ECO:0000313" key="3">
    <source>
        <dbReference type="EMBL" id="RAO78282.1"/>
    </source>
</evidence>
<dbReference type="PANTHER" id="PTHR38599:SF1">
    <property type="entry name" value="CUPIN DOMAIN PROTEIN (AFU_ORTHOLOGUE AFUA_3G13620)"/>
    <property type="match status" value="1"/>
</dbReference>